<dbReference type="Gene3D" id="1.20.1070.10">
    <property type="entry name" value="Rhodopsin 7-helix transmembrane proteins"/>
    <property type="match status" value="1"/>
</dbReference>
<dbReference type="InterPro" id="IPR052392">
    <property type="entry name" value="Kelch-BTB_domain-containing"/>
</dbReference>
<accession>A0A8K0A3W3</accession>
<dbReference type="Gene3D" id="2.120.10.80">
    <property type="entry name" value="Kelch-type beta propeller"/>
    <property type="match status" value="1"/>
</dbReference>
<evidence type="ECO:0000256" key="1">
    <source>
        <dbReference type="ARBA" id="ARBA00022441"/>
    </source>
</evidence>
<dbReference type="PROSITE" id="PS50097">
    <property type="entry name" value="BTB"/>
    <property type="match status" value="1"/>
</dbReference>
<dbReference type="OrthoDB" id="45365at2759"/>
<dbReference type="SUPFAM" id="SSF81321">
    <property type="entry name" value="Family A G protein-coupled receptor-like"/>
    <property type="match status" value="1"/>
</dbReference>
<dbReference type="Pfam" id="PF01344">
    <property type="entry name" value="Kelch_1"/>
    <property type="match status" value="2"/>
</dbReference>
<dbReference type="Pfam" id="PF00651">
    <property type="entry name" value="BTB"/>
    <property type="match status" value="1"/>
</dbReference>
<feature type="domain" description="BTB" evidence="4">
    <location>
        <begin position="98"/>
        <end position="160"/>
    </location>
</feature>
<organism evidence="5 6">
    <name type="scientific">Branchiostoma lanceolatum</name>
    <name type="common">Common lancelet</name>
    <name type="synonym">Amphioxus lanceolatum</name>
    <dbReference type="NCBI Taxonomy" id="7740"/>
    <lineage>
        <taxon>Eukaryota</taxon>
        <taxon>Metazoa</taxon>
        <taxon>Chordata</taxon>
        <taxon>Cephalochordata</taxon>
        <taxon>Leptocardii</taxon>
        <taxon>Amphioxiformes</taxon>
        <taxon>Branchiostomatidae</taxon>
        <taxon>Branchiostoma</taxon>
    </lineage>
</organism>
<evidence type="ECO:0000256" key="3">
    <source>
        <dbReference type="SAM" id="Phobius"/>
    </source>
</evidence>
<dbReference type="PANTHER" id="PTHR46375">
    <property type="entry name" value="KELCH REPEAT AND BTB DOMAIN-CONTAINING PROTEIN 13-RELATED"/>
    <property type="match status" value="1"/>
</dbReference>
<keyword evidence="3" id="KW-0472">Membrane</keyword>
<evidence type="ECO:0000313" key="6">
    <source>
        <dbReference type="Proteomes" id="UP000838412"/>
    </source>
</evidence>
<keyword evidence="2" id="KW-0677">Repeat</keyword>
<keyword evidence="3" id="KW-1133">Transmembrane helix</keyword>
<dbReference type="SMART" id="SM00612">
    <property type="entry name" value="Kelch"/>
    <property type="match status" value="2"/>
</dbReference>
<dbReference type="AlphaFoldDB" id="A0A8K0A3W3"/>
<sequence>MTTTGVYVVVVVIGVIIVMTVVGCLLTIVAIWIRPDLWKLVNVPLISLSCADILFVIFGPAFWIEHFLQPQWKPPGALCSFLGGDSNEISYNHVHGDPDLEVRVQDCIFHVHKAVLMETSDYFRAMLESGMRESRENSVQLQGFTAETFQIVLDFLYESKPFKMDDKLAGVLEMAQFLQTRPILDFVKSKLCCENCVHLYMMADTYVISDLKEAAAHLMGDNYLKFLRSEVFEELREEQREDVRKTRVRPQKFLCAVNTGYVTWPETGPREFMYYDHCKDAWRTFTEIPEQACARGWGVAVLDNYIYVIGGYGKPRFGHPSGIAVRDVLSDSFCYDPIKNKWFPIRSLGEARAYFGAVAHDRSVYAIGGYQYDYTVKTMERYIPEQDRWEFRRSLPGHWTNYDLAVVCKGDIYINSEEEGTAKFALLKYASNINQWEILSPLPRKRDKNSMVAVGETVYLLGGLVPGVDCFNVTTKQWSSLDAHPATDTVEFEKGCTEMDGTIYVLNSDDMACYIIEAKAWVQGLAGFPGGYHANKAFIAYLPLEQQIV</sequence>
<dbReference type="CDD" id="cd14733">
    <property type="entry name" value="BACK"/>
    <property type="match status" value="1"/>
</dbReference>
<dbReference type="CDD" id="cd00637">
    <property type="entry name" value="7tm_classA_rhodopsin-like"/>
    <property type="match status" value="1"/>
</dbReference>
<dbReference type="InterPro" id="IPR006652">
    <property type="entry name" value="Kelch_1"/>
</dbReference>
<reference evidence="5" key="1">
    <citation type="submission" date="2022-01" db="EMBL/GenBank/DDBJ databases">
        <authorList>
            <person name="Braso-Vives M."/>
        </authorList>
    </citation>
    <scope>NUCLEOTIDE SEQUENCE</scope>
</reference>
<feature type="transmembrane region" description="Helical" evidence="3">
    <location>
        <begin position="45"/>
        <end position="64"/>
    </location>
</feature>
<dbReference type="Proteomes" id="UP000838412">
    <property type="component" value="Chromosome 5"/>
</dbReference>
<keyword evidence="6" id="KW-1185">Reference proteome</keyword>
<dbReference type="Gene3D" id="3.30.710.10">
    <property type="entry name" value="Potassium Channel Kv1.1, Chain A"/>
    <property type="match status" value="1"/>
</dbReference>
<dbReference type="SUPFAM" id="SSF54695">
    <property type="entry name" value="POZ domain"/>
    <property type="match status" value="1"/>
</dbReference>
<evidence type="ECO:0000313" key="5">
    <source>
        <dbReference type="EMBL" id="CAH1266082.1"/>
    </source>
</evidence>
<dbReference type="InterPro" id="IPR000210">
    <property type="entry name" value="BTB/POZ_dom"/>
</dbReference>
<protein>
    <submittedName>
        <fullName evidence="5">KLHL42 protein</fullName>
    </submittedName>
</protein>
<name>A0A8K0A3W3_BRALA</name>
<evidence type="ECO:0000259" key="4">
    <source>
        <dbReference type="PROSITE" id="PS50097"/>
    </source>
</evidence>
<dbReference type="InterPro" id="IPR011333">
    <property type="entry name" value="SKP1/BTB/POZ_sf"/>
</dbReference>
<evidence type="ECO:0000256" key="2">
    <source>
        <dbReference type="ARBA" id="ARBA00022737"/>
    </source>
</evidence>
<proteinExistence type="predicted"/>
<dbReference type="InterPro" id="IPR015915">
    <property type="entry name" value="Kelch-typ_b-propeller"/>
</dbReference>
<keyword evidence="1" id="KW-0880">Kelch repeat</keyword>
<dbReference type="EMBL" id="OV696690">
    <property type="protein sequence ID" value="CAH1266082.1"/>
    <property type="molecule type" value="Genomic_DNA"/>
</dbReference>
<feature type="transmembrane region" description="Helical" evidence="3">
    <location>
        <begin position="6"/>
        <end position="33"/>
    </location>
</feature>
<dbReference type="PANTHER" id="PTHR46375:SF4">
    <property type="entry name" value="KELCH-LIKE FAMILY, MEMBER 42"/>
    <property type="match status" value="1"/>
</dbReference>
<dbReference type="SMART" id="SM00225">
    <property type="entry name" value="BTB"/>
    <property type="match status" value="1"/>
</dbReference>
<keyword evidence="3" id="KW-0812">Transmembrane</keyword>
<dbReference type="CDD" id="cd18186">
    <property type="entry name" value="BTB_POZ_ZBTB_KLHL-like"/>
    <property type="match status" value="1"/>
</dbReference>
<dbReference type="SUPFAM" id="SSF117281">
    <property type="entry name" value="Kelch motif"/>
    <property type="match status" value="1"/>
</dbReference>
<gene>
    <name evidence="5" type="primary">KLHL42</name>
    <name evidence="5" type="ORF">BLAG_LOCUS19807</name>
</gene>